<proteinExistence type="predicted"/>
<name>A0A0R2BJX5_SECCO</name>
<dbReference type="RefSeq" id="WP_054759591.1">
    <property type="nucleotide sequence ID" value="NZ_AYYR01000029.1"/>
</dbReference>
<reference evidence="2 3" key="1">
    <citation type="journal article" date="2015" name="Genome Announc.">
        <title>Expanding the biotechnology potential of lactobacilli through comparative genomics of 213 strains and associated genera.</title>
        <authorList>
            <person name="Sun Z."/>
            <person name="Harris H.M."/>
            <person name="McCann A."/>
            <person name="Guo C."/>
            <person name="Argimon S."/>
            <person name="Zhang W."/>
            <person name="Yang X."/>
            <person name="Jeffery I.B."/>
            <person name="Cooney J.C."/>
            <person name="Kagawa T.F."/>
            <person name="Liu W."/>
            <person name="Song Y."/>
            <person name="Salvetti E."/>
            <person name="Wrobel A."/>
            <person name="Rasinkangas P."/>
            <person name="Parkhill J."/>
            <person name="Rea M.C."/>
            <person name="O'Sullivan O."/>
            <person name="Ritari J."/>
            <person name="Douillard F.P."/>
            <person name="Paul Ross R."/>
            <person name="Yang R."/>
            <person name="Briner A.E."/>
            <person name="Felis G.E."/>
            <person name="de Vos W.M."/>
            <person name="Barrangou R."/>
            <person name="Klaenhammer T.R."/>
            <person name="Caufield P.W."/>
            <person name="Cui Y."/>
            <person name="Zhang H."/>
            <person name="O'Toole P.W."/>
        </authorList>
    </citation>
    <scope>NUCLEOTIDE SEQUENCE [LARGE SCALE GENOMIC DNA]</scope>
    <source>
        <strain evidence="2 3">DSM 20515</strain>
    </source>
</reference>
<evidence type="ECO:0000313" key="3">
    <source>
        <dbReference type="Proteomes" id="UP000051845"/>
    </source>
</evidence>
<accession>A0A0R2BJX5</accession>
<dbReference type="SUPFAM" id="SSF159245">
    <property type="entry name" value="AttH-like"/>
    <property type="match status" value="1"/>
</dbReference>
<gene>
    <name evidence="2" type="ORF">FC82_GL001628</name>
</gene>
<dbReference type="PANTHER" id="PTHR38591">
    <property type="entry name" value="HYDROLASE"/>
    <property type="match status" value="1"/>
</dbReference>
<dbReference type="PATRIC" id="fig|1423733.4.peg.1715"/>
<dbReference type="Pfam" id="PF07143">
    <property type="entry name" value="CrtC"/>
    <property type="match status" value="1"/>
</dbReference>
<dbReference type="STRING" id="33960.TY91_02890"/>
<organism evidence="2 3">
    <name type="scientific">Secundilactobacillus collinoides DSM 20515 = JCM 1123</name>
    <dbReference type="NCBI Taxonomy" id="1423733"/>
    <lineage>
        <taxon>Bacteria</taxon>
        <taxon>Bacillati</taxon>
        <taxon>Bacillota</taxon>
        <taxon>Bacilli</taxon>
        <taxon>Lactobacillales</taxon>
        <taxon>Lactobacillaceae</taxon>
        <taxon>Secundilactobacillus</taxon>
    </lineage>
</organism>
<dbReference type="Proteomes" id="UP000051845">
    <property type="component" value="Unassembled WGS sequence"/>
</dbReference>
<dbReference type="InterPro" id="IPR010791">
    <property type="entry name" value="AttH_dom"/>
</dbReference>
<comment type="caution">
    <text evidence="2">The sequence shown here is derived from an EMBL/GenBank/DDBJ whole genome shotgun (WGS) entry which is preliminary data.</text>
</comment>
<dbReference type="Gene3D" id="2.40.370.10">
    <property type="entry name" value="AttH-like domain"/>
    <property type="match status" value="2"/>
</dbReference>
<dbReference type="Pfam" id="PF17186">
    <property type="entry name" value="Lipocalin_9"/>
    <property type="match status" value="1"/>
</dbReference>
<protein>
    <recommendedName>
        <fullName evidence="1">AttH domain-containing protein</fullName>
    </recommendedName>
</protein>
<evidence type="ECO:0000259" key="1">
    <source>
        <dbReference type="Pfam" id="PF07143"/>
    </source>
</evidence>
<dbReference type="AlphaFoldDB" id="A0A0R2BJX5"/>
<evidence type="ECO:0000313" key="2">
    <source>
        <dbReference type="EMBL" id="KRM76395.1"/>
    </source>
</evidence>
<dbReference type="PANTHER" id="PTHR38591:SF1">
    <property type="entry name" value="BLL1000 PROTEIN"/>
    <property type="match status" value="1"/>
</dbReference>
<dbReference type="EMBL" id="AYYR01000029">
    <property type="protein sequence ID" value="KRM76395.1"/>
    <property type="molecule type" value="Genomic_DNA"/>
</dbReference>
<sequence length="325" mass="36281">MTKNTRLNEGLPIFVDHKTDVGPISKAPSDSWYVNCAFEADGKQLGFMWHQQTMKMGPISVNFAELLLLNATDNYSLSELAKPKPISIKKISENEVEVVSSIGSFSGSYRDGFDLQLQIQDGGVHVHLKPDTTLYNGTTGLLPLVGSDSHEFAYPNMSVTGAVTMNNETYELSDGTAWFDKQWVTTAPNRGEMNNAAWLWLGLPLNNKGTCSISLWDYYTSENRNAFATVVEENGMQETMPISVTYNNIWKSQKTGNSYPEIIDIRIDEIDLNLSLRTLIVDTEFYQEHAKLGGCQNLCGVTGTFRQHKISKYCVVEMINDLCGD</sequence>
<feature type="domain" description="AttH" evidence="1">
    <location>
        <begin position="31"/>
        <end position="184"/>
    </location>
</feature>
<dbReference type="InterPro" id="IPR023374">
    <property type="entry name" value="AttH-like_dom_sf"/>
</dbReference>